<evidence type="ECO:0000313" key="1">
    <source>
        <dbReference type="EMBL" id="KAG2953193.1"/>
    </source>
</evidence>
<sequence length="94" mass="10125">MRLQVQHDEQHAIACLGDNIRADDEPQDCGPLRLQPFFAGSPRVGLVLACGDVRAEQGLAVATVSMCYTYLASVVETNSLTGMLASMPTLRCTQ</sequence>
<dbReference type="Proteomes" id="UP000736787">
    <property type="component" value="Unassembled WGS sequence"/>
</dbReference>
<dbReference type="EMBL" id="RCMK01000028">
    <property type="protein sequence ID" value="KAG2953193.1"/>
    <property type="molecule type" value="Genomic_DNA"/>
</dbReference>
<dbReference type="AlphaFoldDB" id="A0A8T1LMZ9"/>
<gene>
    <name evidence="1" type="ORF">PC117_g2257</name>
</gene>
<reference evidence="1" key="1">
    <citation type="submission" date="2018-10" db="EMBL/GenBank/DDBJ databases">
        <title>Effector identification in a new, highly contiguous assembly of the strawberry crown rot pathogen Phytophthora cactorum.</title>
        <authorList>
            <person name="Armitage A.D."/>
            <person name="Nellist C.F."/>
            <person name="Bates H."/>
            <person name="Vickerstaff R.J."/>
            <person name="Harrison R.J."/>
        </authorList>
    </citation>
    <scope>NUCLEOTIDE SEQUENCE</scope>
    <source>
        <strain evidence="1">4040</strain>
    </source>
</reference>
<proteinExistence type="predicted"/>
<name>A0A8T1LMZ9_9STRA</name>
<accession>A0A8T1LMZ9</accession>
<organism evidence="1 2">
    <name type="scientific">Phytophthora cactorum</name>
    <dbReference type="NCBI Taxonomy" id="29920"/>
    <lineage>
        <taxon>Eukaryota</taxon>
        <taxon>Sar</taxon>
        <taxon>Stramenopiles</taxon>
        <taxon>Oomycota</taxon>
        <taxon>Peronosporomycetes</taxon>
        <taxon>Peronosporales</taxon>
        <taxon>Peronosporaceae</taxon>
        <taxon>Phytophthora</taxon>
    </lineage>
</organism>
<protein>
    <submittedName>
        <fullName evidence="1">Uncharacterized protein</fullName>
    </submittedName>
</protein>
<comment type="caution">
    <text evidence="1">The sequence shown here is derived from an EMBL/GenBank/DDBJ whole genome shotgun (WGS) entry which is preliminary data.</text>
</comment>
<evidence type="ECO:0000313" key="2">
    <source>
        <dbReference type="Proteomes" id="UP000736787"/>
    </source>
</evidence>